<reference evidence="5 6" key="1">
    <citation type="submission" date="2016-10" db="EMBL/GenBank/DDBJ databases">
        <authorList>
            <person name="de Groot N.N."/>
        </authorList>
    </citation>
    <scope>NUCLEOTIDE SEQUENCE [LARGE SCALE GENOMIC DNA]</scope>
    <source>
        <strain evidence="5 6">R5</strain>
    </source>
</reference>
<sequence>MTRAANIAPADKLPSAVPLQVSIPFMLGSISLATSYGSSFFLVDALRSIGQSATTAGAVISTGTIATILCSLLVGRIADSVGLTRTISAAAVMMTIAMACFASASTSTLFAYAGGFFLGVGWSGFYMLAPLEVLRHVRSEARIKYLTLLSGAQMLGIGLAAPLARAVAETAGSYIAVYALFAAACLVAATFFELAGRRGAHASQPRMPNVGLTLQGVMEIFRSSTRYPIIMIGVGGCVFAGLFTFQTLYAASRAQSADTFFLVFTLTAVFMRFAVAPIIGKVRIERAVAVLFMCTIAGLLILFVNVDSTAIYIIGTMVFALGYGLSYSTLNSMAVDLADRDGTPLAIASQVFTLSYFVGLFGFPSIAGQIVKASSFDHLLMSMMMLVVANAVILTTQVFSAGRAH</sequence>
<dbReference type="Pfam" id="PF07690">
    <property type="entry name" value="MFS_1"/>
    <property type="match status" value="1"/>
</dbReference>
<proteinExistence type="predicted"/>
<feature type="transmembrane region" description="Helical" evidence="4">
    <location>
        <begin position="260"/>
        <end position="280"/>
    </location>
</feature>
<evidence type="ECO:0000256" key="4">
    <source>
        <dbReference type="SAM" id="Phobius"/>
    </source>
</evidence>
<evidence type="ECO:0000256" key="1">
    <source>
        <dbReference type="ARBA" id="ARBA00022692"/>
    </source>
</evidence>
<feature type="transmembrane region" description="Helical" evidence="4">
    <location>
        <begin position="110"/>
        <end position="131"/>
    </location>
</feature>
<feature type="transmembrane region" description="Helical" evidence="4">
    <location>
        <begin position="86"/>
        <end position="104"/>
    </location>
</feature>
<evidence type="ECO:0000256" key="3">
    <source>
        <dbReference type="ARBA" id="ARBA00023136"/>
    </source>
</evidence>
<evidence type="ECO:0000313" key="5">
    <source>
        <dbReference type="EMBL" id="SDF67512.1"/>
    </source>
</evidence>
<dbReference type="PANTHER" id="PTHR23531">
    <property type="entry name" value="QUINOLENE RESISTANCE PROTEIN NORA"/>
    <property type="match status" value="1"/>
</dbReference>
<dbReference type="InterPro" id="IPR052714">
    <property type="entry name" value="MFS_Exporter"/>
</dbReference>
<feature type="transmembrane region" description="Helical" evidence="4">
    <location>
        <begin position="379"/>
        <end position="399"/>
    </location>
</feature>
<feature type="transmembrane region" description="Helical" evidence="4">
    <location>
        <begin position="342"/>
        <end position="367"/>
    </location>
</feature>
<dbReference type="EMBL" id="FMZW01000067">
    <property type="protein sequence ID" value="SDF67512.1"/>
    <property type="molecule type" value="Genomic_DNA"/>
</dbReference>
<dbReference type="RefSeq" id="WP_233443154.1">
    <property type="nucleotide sequence ID" value="NZ_FMZW01000067.1"/>
</dbReference>
<keyword evidence="1 4" id="KW-0812">Transmembrane</keyword>
<feature type="transmembrane region" description="Helical" evidence="4">
    <location>
        <begin position="287"/>
        <end position="304"/>
    </location>
</feature>
<keyword evidence="3 4" id="KW-0472">Membrane</keyword>
<protein>
    <submittedName>
        <fullName evidence="5">Cyanate permease</fullName>
    </submittedName>
</protein>
<gene>
    <name evidence="5" type="ORF">SAMN05216337_106717</name>
</gene>
<organism evidence="5 6">
    <name type="scientific">Bradyrhizobium brasilense</name>
    <dbReference type="NCBI Taxonomy" id="1419277"/>
    <lineage>
        <taxon>Bacteria</taxon>
        <taxon>Pseudomonadati</taxon>
        <taxon>Pseudomonadota</taxon>
        <taxon>Alphaproteobacteria</taxon>
        <taxon>Hyphomicrobiales</taxon>
        <taxon>Nitrobacteraceae</taxon>
        <taxon>Bradyrhizobium</taxon>
    </lineage>
</organism>
<dbReference type="SUPFAM" id="SSF103473">
    <property type="entry name" value="MFS general substrate transporter"/>
    <property type="match status" value="1"/>
</dbReference>
<dbReference type="InterPro" id="IPR036259">
    <property type="entry name" value="MFS_trans_sf"/>
</dbReference>
<dbReference type="InterPro" id="IPR011701">
    <property type="entry name" value="MFS"/>
</dbReference>
<dbReference type="Gene3D" id="1.20.1250.20">
    <property type="entry name" value="MFS general substrate transporter like domains"/>
    <property type="match status" value="1"/>
</dbReference>
<feature type="transmembrane region" description="Helical" evidence="4">
    <location>
        <begin position="143"/>
        <end position="163"/>
    </location>
</feature>
<dbReference type="AlphaFoldDB" id="A0A1G7N0M5"/>
<evidence type="ECO:0000313" key="6">
    <source>
        <dbReference type="Proteomes" id="UP000199245"/>
    </source>
</evidence>
<dbReference type="PANTHER" id="PTHR23531:SF1">
    <property type="entry name" value="QUINOLENE RESISTANCE PROTEIN NORA"/>
    <property type="match status" value="1"/>
</dbReference>
<feature type="transmembrane region" description="Helical" evidence="4">
    <location>
        <begin position="21"/>
        <end position="43"/>
    </location>
</feature>
<feature type="transmembrane region" description="Helical" evidence="4">
    <location>
        <begin position="175"/>
        <end position="196"/>
    </location>
</feature>
<evidence type="ECO:0000256" key="2">
    <source>
        <dbReference type="ARBA" id="ARBA00022989"/>
    </source>
</evidence>
<accession>A0A1G7N0M5</accession>
<feature type="transmembrane region" description="Helical" evidence="4">
    <location>
        <begin position="227"/>
        <end position="248"/>
    </location>
</feature>
<feature type="transmembrane region" description="Helical" evidence="4">
    <location>
        <begin position="310"/>
        <end position="330"/>
    </location>
</feature>
<dbReference type="GO" id="GO:0022857">
    <property type="term" value="F:transmembrane transporter activity"/>
    <property type="evidence" value="ECO:0007669"/>
    <property type="project" value="InterPro"/>
</dbReference>
<dbReference type="Proteomes" id="UP000199245">
    <property type="component" value="Unassembled WGS sequence"/>
</dbReference>
<feature type="transmembrane region" description="Helical" evidence="4">
    <location>
        <begin position="55"/>
        <end position="74"/>
    </location>
</feature>
<name>A0A1G7N0M5_9BRAD</name>
<keyword evidence="2 4" id="KW-1133">Transmembrane helix</keyword>